<evidence type="ECO:0000256" key="8">
    <source>
        <dbReference type="ARBA" id="ARBA00023163"/>
    </source>
</evidence>
<keyword evidence="7" id="KW-0010">Activator</keyword>
<keyword evidence="1" id="KW-0963">Cytoplasm</keyword>
<reference evidence="9 10" key="1">
    <citation type="journal article" date="2011" name="J. Bacteriol.">
        <title>Genome Sequences of Alicycliphilus denitrificans Strains BC and K601T.</title>
        <authorList>
            <person name="Oosterkamp M.J."/>
            <person name="Veuskens T."/>
            <person name="Plugge C.M."/>
            <person name="Langenhoff A.A."/>
            <person name="Gerritse J."/>
            <person name="van Berkel W.J."/>
            <person name="Pieper D.H."/>
            <person name="Junca H."/>
            <person name="Goodwin L.A."/>
            <person name="Daligault H.E."/>
            <person name="Bruce D.C."/>
            <person name="Detter J.C."/>
            <person name="Tapia R."/>
            <person name="Han C.S."/>
            <person name="Land M.L."/>
            <person name="Hauser L.J."/>
            <person name="Smidt H."/>
            <person name="Stams A.J."/>
        </authorList>
    </citation>
    <scope>NUCLEOTIDE SEQUENCE [LARGE SCALE GENOMIC DNA]</scope>
    <source>
        <strain evidence="10">DSM 14773 / CIP 107495 / K601</strain>
    </source>
</reference>
<sequence length="216" mass="23915">MPGTKISQRMRMLALARDCATLGARIRTIHHLTGLRPRELLHLLFSGQALPPRGRAPDSREWYHGANLLHRIEASVIVANFHRLRQLGCPAAEALVEAYRYYQSMHRQPLRISFDRAFDLAAHTEGLWIARSASFQLASCPRCGSEFLDTLGGMDTASRSCPFCQLLDRHGRDPRLTASYVVPPPISADIIVHLAPIRGAEGETPVTPAPLPTAKP</sequence>
<gene>
    <name evidence="9" type="ordered locus">Alide2_2792</name>
</gene>
<evidence type="ECO:0000256" key="2">
    <source>
        <dbReference type="ARBA" id="ARBA00022723"/>
    </source>
</evidence>
<dbReference type="GO" id="GO:1902208">
    <property type="term" value="P:regulation of bacterial-type flagellum assembly"/>
    <property type="evidence" value="ECO:0007669"/>
    <property type="project" value="InterPro"/>
</dbReference>
<keyword evidence="5" id="KW-0805">Transcription regulation</keyword>
<keyword evidence="3" id="KW-1005">Bacterial flagellum biogenesis</keyword>
<dbReference type="GO" id="GO:0045893">
    <property type="term" value="P:positive regulation of DNA-templated transcription"/>
    <property type="evidence" value="ECO:0007669"/>
    <property type="project" value="InterPro"/>
</dbReference>
<evidence type="ECO:0000256" key="4">
    <source>
        <dbReference type="ARBA" id="ARBA00022833"/>
    </source>
</evidence>
<name>F4GGI6_ALIDK</name>
<keyword evidence="2" id="KW-0479">Metal-binding</keyword>
<evidence type="ECO:0000313" key="9">
    <source>
        <dbReference type="EMBL" id="AEB85140.1"/>
    </source>
</evidence>
<evidence type="ECO:0000256" key="3">
    <source>
        <dbReference type="ARBA" id="ARBA00022795"/>
    </source>
</evidence>
<dbReference type="SUPFAM" id="SSF160930">
    <property type="entry name" value="FlhC-like"/>
    <property type="match status" value="1"/>
</dbReference>
<evidence type="ECO:0000313" key="10">
    <source>
        <dbReference type="Proteomes" id="UP000007938"/>
    </source>
</evidence>
<protein>
    <recommendedName>
        <fullName evidence="11">Flagellar transcriptional regulator FlhC</fullName>
    </recommendedName>
</protein>
<proteinExistence type="predicted"/>
<dbReference type="HOGENOM" id="CLU_1253749_0_0_4"/>
<dbReference type="KEGG" id="adk:Alide2_2792"/>
<evidence type="ECO:0000256" key="1">
    <source>
        <dbReference type="ARBA" id="ARBA00022490"/>
    </source>
</evidence>
<evidence type="ECO:0000256" key="5">
    <source>
        <dbReference type="ARBA" id="ARBA00023015"/>
    </source>
</evidence>
<dbReference type="Pfam" id="PF05280">
    <property type="entry name" value="FlhC"/>
    <property type="match status" value="1"/>
</dbReference>
<dbReference type="AlphaFoldDB" id="F4GGI6"/>
<dbReference type="RefSeq" id="WP_013722338.1">
    <property type="nucleotide sequence ID" value="NC_015422.1"/>
</dbReference>
<dbReference type="EMBL" id="CP002657">
    <property type="protein sequence ID" value="AEB85140.1"/>
    <property type="molecule type" value="Genomic_DNA"/>
</dbReference>
<organism evidence="9 10">
    <name type="scientific">Alicycliphilus denitrificans (strain DSM 14773 / CIP 107495 / K601)</name>
    <dbReference type="NCBI Taxonomy" id="596154"/>
    <lineage>
        <taxon>Bacteria</taxon>
        <taxon>Pseudomonadati</taxon>
        <taxon>Pseudomonadota</taxon>
        <taxon>Betaproteobacteria</taxon>
        <taxon>Burkholderiales</taxon>
        <taxon>Comamonadaceae</taxon>
        <taxon>Alicycliphilus</taxon>
    </lineage>
</organism>
<dbReference type="InterPro" id="IPR007944">
    <property type="entry name" value="FlhC"/>
</dbReference>
<dbReference type="Proteomes" id="UP000007938">
    <property type="component" value="Chromosome"/>
</dbReference>
<dbReference type="STRING" id="596154.Alide2_2792"/>
<dbReference type="eggNOG" id="ENOG5033Q0V">
    <property type="taxonomic scope" value="Bacteria"/>
</dbReference>
<keyword evidence="8" id="KW-0804">Transcription</keyword>
<dbReference type="GO" id="GO:0003677">
    <property type="term" value="F:DNA binding"/>
    <property type="evidence" value="ECO:0007669"/>
    <property type="project" value="UniProtKB-KW"/>
</dbReference>
<evidence type="ECO:0000256" key="6">
    <source>
        <dbReference type="ARBA" id="ARBA00023125"/>
    </source>
</evidence>
<dbReference type="GO" id="GO:0044781">
    <property type="term" value="P:bacterial-type flagellum organization"/>
    <property type="evidence" value="ECO:0007669"/>
    <property type="project" value="UniProtKB-KW"/>
</dbReference>
<keyword evidence="6" id="KW-0238">DNA-binding</keyword>
<accession>F4GGI6</accession>
<dbReference type="GO" id="GO:0046872">
    <property type="term" value="F:metal ion binding"/>
    <property type="evidence" value="ECO:0007669"/>
    <property type="project" value="UniProtKB-KW"/>
</dbReference>
<dbReference type="OrthoDB" id="8525736at2"/>
<reference evidence="9 10" key="2">
    <citation type="submission" date="2011-04" db="EMBL/GenBank/DDBJ databases">
        <title>Complete sequence of chromosome of Alicycliphilus denitrificans K601.</title>
        <authorList>
            <consortium name="US DOE Joint Genome Institute"/>
            <person name="Lucas S."/>
            <person name="Han J."/>
            <person name="Lapidus A."/>
            <person name="Cheng J.-F."/>
            <person name="Goodwin L."/>
            <person name="Pitluck S."/>
            <person name="Peters L."/>
            <person name="Zeytun A."/>
            <person name="Detter J.C."/>
            <person name="Han C."/>
            <person name="Tapia R."/>
            <person name="Land M."/>
            <person name="Hauser L."/>
            <person name="Kyrpides N."/>
            <person name="Ivanova N."/>
            <person name="Mikhailova N."/>
            <person name="Pagani I."/>
            <person name="Oosterkamp M."/>
            <person name="Pieper D."/>
            <person name="van Berkel W."/>
            <person name="Langenhoff A."/>
            <person name="Smidt H."/>
            <person name="Stams A."/>
            <person name="Woyke T."/>
        </authorList>
    </citation>
    <scope>NUCLEOTIDE SEQUENCE [LARGE SCALE GENOMIC DNA]</scope>
    <source>
        <strain evidence="10">DSM 14773 / CIP 107495 / K601</strain>
    </source>
</reference>
<keyword evidence="4" id="KW-0862">Zinc</keyword>
<evidence type="ECO:0008006" key="11">
    <source>
        <dbReference type="Google" id="ProtNLM"/>
    </source>
</evidence>
<keyword evidence="10" id="KW-1185">Reference proteome</keyword>
<evidence type="ECO:0000256" key="7">
    <source>
        <dbReference type="ARBA" id="ARBA00023159"/>
    </source>
</evidence>